<evidence type="ECO:0000313" key="4">
    <source>
        <dbReference type="EMBL" id="QFR42721.1"/>
    </source>
</evidence>
<dbReference type="KEGG" id="suln:FJR47_01845"/>
<dbReference type="PROSITE" id="PS50005">
    <property type="entry name" value="TPR"/>
    <property type="match status" value="2"/>
</dbReference>
<dbReference type="PANTHER" id="PTHR44943">
    <property type="entry name" value="CELLULOSE SYNTHASE OPERON PROTEIN C"/>
    <property type="match status" value="1"/>
</dbReference>
<accession>A0AAJ4A2I5</accession>
<reference evidence="5" key="1">
    <citation type="submission" date="2019-06" db="EMBL/GenBank/DDBJ databases">
        <title>Sulfurimonas gotlandica sp. nov., a chemoautotrophic and psychrotolerant epsilonproteobacterium isolated from a pelagic redoxcline, and an emended description of the genus Sulfurimonas.</title>
        <authorList>
            <person name="Wang S."/>
            <person name="Jiang L."/>
            <person name="Shao Z."/>
        </authorList>
    </citation>
    <scope>NUCLEOTIDE SEQUENCE [LARGE SCALE GENOMIC DNA]</scope>
    <source>
        <strain evidence="5">1-1N</strain>
    </source>
</reference>
<dbReference type="PROSITE" id="PS50293">
    <property type="entry name" value="TPR_REGION"/>
    <property type="match status" value="2"/>
</dbReference>
<feature type="repeat" description="TPR" evidence="3">
    <location>
        <begin position="77"/>
        <end position="110"/>
    </location>
</feature>
<sequence>MTLFQIIMLGASAFFAFKVYEHIQTLQDPAPKREDTPPSSFDPESLIIKADEAFESGDLQKALALFTEANAKKSQNSDVLFKMGYILQQLDKKDEALNYYKEALEMDKDNEYIHNSIASVYRSKEEFVSARMHLSASLDINDKNPITYYNYGNLLVDMKHIDEAKEMYKKALEINPEFKEAREELQKLS</sequence>
<evidence type="ECO:0000256" key="3">
    <source>
        <dbReference type="PROSITE-ProRule" id="PRU00339"/>
    </source>
</evidence>
<dbReference type="RefSeq" id="WP_152298786.1">
    <property type="nucleotide sequence ID" value="NZ_CP041166.1"/>
</dbReference>
<dbReference type="Proteomes" id="UP000326061">
    <property type="component" value="Chromosome"/>
</dbReference>
<dbReference type="Gene3D" id="1.25.40.10">
    <property type="entry name" value="Tetratricopeptide repeat domain"/>
    <property type="match status" value="1"/>
</dbReference>
<evidence type="ECO:0000256" key="1">
    <source>
        <dbReference type="ARBA" id="ARBA00022737"/>
    </source>
</evidence>
<dbReference type="InterPro" id="IPR019734">
    <property type="entry name" value="TPR_rpt"/>
</dbReference>
<keyword evidence="1" id="KW-0677">Repeat</keyword>
<proteinExistence type="predicted"/>
<protein>
    <submittedName>
        <fullName evidence="4">Tetratricopeptide repeat protein</fullName>
    </submittedName>
</protein>
<organism evidence="4 5">
    <name type="scientific">Sulfurimonas xiamenensis</name>
    <dbReference type="NCBI Taxonomy" id="2590021"/>
    <lineage>
        <taxon>Bacteria</taxon>
        <taxon>Pseudomonadati</taxon>
        <taxon>Campylobacterota</taxon>
        <taxon>Epsilonproteobacteria</taxon>
        <taxon>Campylobacterales</taxon>
        <taxon>Sulfurimonadaceae</taxon>
        <taxon>Sulfurimonas</taxon>
    </lineage>
</organism>
<dbReference type="InterPro" id="IPR051685">
    <property type="entry name" value="Ycf3/AcsC/BcsC/TPR_MFPF"/>
</dbReference>
<dbReference type="PANTHER" id="PTHR44943:SF8">
    <property type="entry name" value="TPR REPEAT-CONTAINING PROTEIN MJ0263"/>
    <property type="match status" value="1"/>
</dbReference>
<name>A0AAJ4A2I5_9BACT</name>
<gene>
    <name evidence="4" type="ORF">FJR47_01845</name>
</gene>
<evidence type="ECO:0000313" key="5">
    <source>
        <dbReference type="Proteomes" id="UP000326061"/>
    </source>
</evidence>
<dbReference type="Pfam" id="PF14559">
    <property type="entry name" value="TPR_19"/>
    <property type="match status" value="1"/>
</dbReference>
<dbReference type="EMBL" id="CP041166">
    <property type="protein sequence ID" value="QFR42721.1"/>
    <property type="molecule type" value="Genomic_DNA"/>
</dbReference>
<dbReference type="Pfam" id="PF13181">
    <property type="entry name" value="TPR_8"/>
    <property type="match status" value="1"/>
</dbReference>
<evidence type="ECO:0000256" key="2">
    <source>
        <dbReference type="ARBA" id="ARBA00022803"/>
    </source>
</evidence>
<keyword evidence="5" id="KW-1185">Reference proteome</keyword>
<feature type="repeat" description="TPR" evidence="3">
    <location>
        <begin position="145"/>
        <end position="178"/>
    </location>
</feature>
<dbReference type="SUPFAM" id="SSF48452">
    <property type="entry name" value="TPR-like"/>
    <property type="match status" value="1"/>
</dbReference>
<dbReference type="SMART" id="SM00028">
    <property type="entry name" value="TPR"/>
    <property type="match status" value="4"/>
</dbReference>
<keyword evidence="2 3" id="KW-0802">TPR repeat</keyword>
<dbReference type="AlphaFoldDB" id="A0AAJ4A2I5"/>
<dbReference type="InterPro" id="IPR011990">
    <property type="entry name" value="TPR-like_helical_dom_sf"/>
</dbReference>